<name>A0ABU2U130_9ACTN</name>
<sequence>MFAEFARDCGWLRPDRELTADVHAALRDTVRQWAGEDRVWADVAEEFVPPSMLIGGTNPFYGKMPAYVSEKEDDPIVSFHLWNGSASGSWPPDHPESLLPAVRYGDGPFRQRFTLSPEGERRPSSVTPSAR</sequence>
<comment type="caution">
    <text evidence="2">The sequence shown here is derived from an EMBL/GenBank/DDBJ whole genome shotgun (WGS) entry which is preliminary data.</text>
</comment>
<evidence type="ECO:0000313" key="3">
    <source>
        <dbReference type="Proteomes" id="UP001183809"/>
    </source>
</evidence>
<evidence type="ECO:0000256" key="1">
    <source>
        <dbReference type="SAM" id="MobiDB-lite"/>
    </source>
</evidence>
<feature type="region of interest" description="Disordered" evidence="1">
    <location>
        <begin position="110"/>
        <end position="131"/>
    </location>
</feature>
<dbReference type="Proteomes" id="UP001183809">
    <property type="component" value="Unassembled WGS sequence"/>
</dbReference>
<gene>
    <name evidence="2" type="ORF">RM764_28615</name>
</gene>
<organism evidence="2 3">
    <name type="scientific">Streptomyces gibsoniae</name>
    <dbReference type="NCBI Taxonomy" id="3075529"/>
    <lineage>
        <taxon>Bacteria</taxon>
        <taxon>Bacillati</taxon>
        <taxon>Actinomycetota</taxon>
        <taxon>Actinomycetes</taxon>
        <taxon>Kitasatosporales</taxon>
        <taxon>Streptomycetaceae</taxon>
        <taxon>Streptomyces</taxon>
    </lineage>
</organism>
<protein>
    <submittedName>
        <fullName evidence="2">Uncharacterized protein</fullName>
    </submittedName>
</protein>
<dbReference type="EMBL" id="JAVREY010000044">
    <property type="protein sequence ID" value="MDT0466922.1"/>
    <property type="molecule type" value="Genomic_DNA"/>
</dbReference>
<reference evidence="3" key="1">
    <citation type="submission" date="2023-07" db="EMBL/GenBank/DDBJ databases">
        <title>30 novel species of actinomycetes from the DSMZ collection.</title>
        <authorList>
            <person name="Nouioui I."/>
        </authorList>
    </citation>
    <scope>NUCLEOTIDE SEQUENCE [LARGE SCALE GENOMIC DNA]</scope>
    <source>
        <strain evidence="3">DSM 41699</strain>
    </source>
</reference>
<accession>A0ABU2U130</accession>
<dbReference type="RefSeq" id="WP_311698383.1">
    <property type="nucleotide sequence ID" value="NZ_JAVREY010000044.1"/>
</dbReference>
<proteinExistence type="predicted"/>
<keyword evidence="3" id="KW-1185">Reference proteome</keyword>
<evidence type="ECO:0000313" key="2">
    <source>
        <dbReference type="EMBL" id="MDT0466922.1"/>
    </source>
</evidence>